<keyword evidence="7 8" id="KW-0472">Membrane</keyword>
<evidence type="ECO:0000256" key="8">
    <source>
        <dbReference type="RuleBase" id="RU363032"/>
    </source>
</evidence>
<feature type="transmembrane region" description="Helical" evidence="8">
    <location>
        <begin position="227"/>
        <end position="248"/>
    </location>
</feature>
<dbReference type="KEGG" id="tmo:TMO_b0465"/>
<feature type="transmembrane region" description="Helical" evidence="8">
    <location>
        <begin position="144"/>
        <end position="164"/>
    </location>
</feature>
<dbReference type="PANTHER" id="PTHR30614">
    <property type="entry name" value="MEMBRANE COMPONENT OF AMINO ACID ABC TRANSPORTER"/>
    <property type="match status" value="1"/>
</dbReference>
<dbReference type="PROSITE" id="PS50928">
    <property type="entry name" value="ABC_TM1"/>
    <property type="match status" value="2"/>
</dbReference>
<dbReference type="Proteomes" id="UP000005258">
    <property type="component" value="Plasmid pTM2"/>
</dbReference>
<keyword evidence="4" id="KW-1003">Cell membrane</keyword>
<feature type="transmembrane region" description="Helical" evidence="8">
    <location>
        <begin position="36"/>
        <end position="54"/>
    </location>
</feature>
<evidence type="ECO:0000256" key="1">
    <source>
        <dbReference type="ARBA" id="ARBA00004429"/>
    </source>
</evidence>
<feature type="domain" description="ABC transmembrane type-1" evidence="9">
    <location>
        <begin position="565"/>
        <end position="759"/>
    </location>
</feature>
<organism evidence="10 11">
    <name type="scientific">Tistrella mobilis (strain KA081020-065)</name>
    <dbReference type="NCBI Taxonomy" id="1110502"/>
    <lineage>
        <taxon>Bacteria</taxon>
        <taxon>Pseudomonadati</taxon>
        <taxon>Pseudomonadota</taxon>
        <taxon>Alphaproteobacteria</taxon>
        <taxon>Geminicoccales</taxon>
        <taxon>Geminicoccaceae</taxon>
        <taxon>Tistrella</taxon>
    </lineage>
</organism>
<sequence length="771" mass="83524">MAEIARGGRGRPRIPGPLTGERRRLNGLGSARTRSLVIQMVVIGALAALVVWLVGNARAAIAFNGMASGFGFLWRATGWDLGFSVIPFGPTDPYWKALLAGLLNTLLLGAVSLSIATVVGVVIGTIRSSRNAVASLAGTVYVEIFRNVPMLVQLMLWYKILTALPPPRQAVSMGDALFLSNRGVYLPVANLPVAAGIAICVVMVAGVATALWLLLANRGGATPGTKFRRAGLALLAALGLSVAIFQATHVPGTPLLDLPALKGLNLRGGFRLSQEMLACVIALAVYGSAYIAEIIRSGFQSVDRGLIEASKALGLSDAATFFQIRLPLAIRAVMPTLTSQYVWLLKATTIGLAVGFADFFLVVSNAINQSGQTFELIGIFMVVFWCINYLLATLFNRINAVIRLKGDQLRMSGGRLAPVRLLPRSWGELRAGYFRSWRSGCASLIFGLAIGWIVIRVGDWAVVSAVWDQADRALCRAADAGACWSVIDARWRLILFGLYPVEEQWRSALGCALLIGAGLLSAWPRMWNLRRIALLWVGGFTGFYLLMSGGFAGLRELSPQDWGGLALTLFVFASVVIIGMPLAILLALVRRSKLQPLATITGGIIDTIRALPLLALIYTAAIVLPFALPGWLQGDKLYRVILVFALFFACYQAEILRSGFQALPKGQEEAAMALGLPYRDRILRVLLPQVFKAILPPTVNQLVVTFKETSLIVVIGFFEVLASGATAYGDAEWNFAYLEVYLFVALIYFAFTFSLSRYGAHLEHRLNSSRR</sequence>
<feature type="transmembrane region" description="Helical" evidence="8">
    <location>
        <begin position="566"/>
        <end position="589"/>
    </location>
</feature>
<feature type="transmembrane region" description="Helical" evidence="8">
    <location>
        <begin position="97"/>
        <end position="123"/>
    </location>
</feature>
<feature type="transmembrane region" description="Helical" evidence="8">
    <location>
        <begin position="437"/>
        <end position="455"/>
    </location>
</feature>
<keyword evidence="10" id="KW-0614">Plasmid</keyword>
<feature type="transmembrane region" description="Helical" evidence="8">
    <location>
        <begin position="268"/>
        <end position="292"/>
    </location>
</feature>
<dbReference type="InterPro" id="IPR035906">
    <property type="entry name" value="MetI-like_sf"/>
</dbReference>
<proteinExistence type="inferred from homology"/>
<accession>I3TUN5</accession>
<feature type="transmembrane region" description="Helical" evidence="8">
    <location>
        <begin position="505"/>
        <end position="523"/>
    </location>
</feature>
<feature type="transmembrane region" description="Helical" evidence="8">
    <location>
        <begin position="710"/>
        <end position="728"/>
    </location>
</feature>
<evidence type="ECO:0000256" key="2">
    <source>
        <dbReference type="ARBA" id="ARBA00010072"/>
    </source>
</evidence>
<evidence type="ECO:0000256" key="3">
    <source>
        <dbReference type="ARBA" id="ARBA00022448"/>
    </source>
</evidence>
<keyword evidence="5 8" id="KW-0812">Transmembrane</keyword>
<feature type="transmembrane region" description="Helical" evidence="8">
    <location>
        <begin position="376"/>
        <end position="395"/>
    </location>
</feature>
<feature type="transmembrane region" description="Helical" evidence="8">
    <location>
        <begin position="532"/>
        <end position="554"/>
    </location>
</feature>
<dbReference type="GO" id="GO:0022857">
    <property type="term" value="F:transmembrane transporter activity"/>
    <property type="evidence" value="ECO:0007669"/>
    <property type="project" value="InterPro"/>
</dbReference>
<dbReference type="NCBIfam" id="TIGR01726">
    <property type="entry name" value="HEQRo_perm_3TM"/>
    <property type="match status" value="1"/>
</dbReference>
<dbReference type="PATRIC" id="fig|1110502.3.peg.4724"/>
<name>I3TUN5_TISMK</name>
<dbReference type="Pfam" id="PF00528">
    <property type="entry name" value="BPD_transp_1"/>
    <property type="match status" value="2"/>
</dbReference>
<evidence type="ECO:0000313" key="11">
    <source>
        <dbReference type="Proteomes" id="UP000005258"/>
    </source>
</evidence>
<comment type="subcellular location">
    <subcellularLocation>
        <location evidence="1">Cell inner membrane</location>
        <topology evidence="1">Multi-pass membrane protein</topology>
    </subcellularLocation>
    <subcellularLocation>
        <location evidence="8">Cell membrane</location>
        <topology evidence="8">Multi-pass membrane protein</topology>
    </subcellularLocation>
</comment>
<keyword evidence="11" id="KW-1185">Reference proteome</keyword>
<dbReference type="SUPFAM" id="SSF161098">
    <property type="entry name" value="MetI-like"/>
    <property type="match status" value="3"/>
</dbReference>
<feature type="transmembrane region" description="Helical" evidence="8">
    <location>
        <begin position="184"/>
        <end position="215"/>
    </location>
</feature>
<geneLocation type="plasmid" evidence="10 11">
    <name>pTM2</name>
</geneLocation>
<dbReference type="Gene3D" id="1.10.3720.10">
    <property type="entry name" value="MetI-like"/>
    <property type="match status" value="3"/>
</dbReference>
<evidence type="ECO:0000256" key="5">
    <source>
        <dbReference type="ARBA" id="ARBA00022692"/>
    </source>
</evidence>
<dbReference type="AlphaFoldDB" id="I3TUN5"/>
<keyword evidence="3 8" id="KW-0813">Transport</keyword>
<reference evidence="10 11" key="1">
    <citation type="journal article" date="2012" name="J. Am. Chem. Soc.">
        <title>Bacterial biosynthesis and maturation of the didemnin anti-cancer agents.</title>
        <authorList>
            <person name="Xu Y."/>
            <person name="Kersten R.D."/>
            <person name="Nam S.J."/>
            <person name="Lu L."/>
            <person name="Al-Suwailem A.M."/>
            <person name="Zheng H."/>
            <person name="Fenical W."/>
            <person name="Dorrestein P.C."/>
            <person name="Moore B.S."/>
            <person name="Qian P.Y."/>
        </authorList>
    </citation>
    <scope>NUCLEOTIDE SEQUENCE [LARGE SCALE GENOMIC DNA]</scope>
    <source>
        <strain evidence="10">KA081020-065</strain>
        <plasmid evidence="11">pTM2</plasmid>
    </source>
</reference>
<evidence type="ECO:0000256" key="6">
    <source>
        <dbReference type="ARBA" id="ARBA00022989"/>
    </source>
</evidence>
<feature type="transmembrane region" description="Helical" evidence="8">
    <location>
        <begin position="610"/>
        <end position="631"/>
    </location>
</feature>
<evidence type="ECO:0000259" key="9">
    <source>
        <dbReference type="PROSITE" id="PS50928"/>
    </source>
</evidence>
<dbReference type="InterPro" id="IPR000515">
    <property type="entry name" value="MetI-like"/>
</dbReference>
<dbReference type="InterPro" id="IPR043429">
    <property type="entry name" value="ArtM/GltK/GlnP/TcyL/YhdX-like"/>
</dbReference>
<feature type="domain" description="ABC transmembrane type-1" evidence="9">
    <location>
        <begin position="102"/>
        <end position="395"/>
    </location>
</feature>
<feature type="transmembrane region" description="Helical" evidence="8">
    <location>
        <begin position="341"/>
        <end position="364"/>
    </location>
</feature>
<protein>
    <submittedName>
        <fullName evidence="10">Amino acid ABC transporter permease</fullName>
    </submittedName>
</protein>
<dbReference type="GO" id="GO:0043190">
    <property type="term" value="C:ATP-binding cassette (ABC) transporter complex"/>
    <property type="evidence" value="ECO:0007669"/>
    <property type="project" value="InterPro"/>
</dbReference>
<evidence type="ECO:0000313" key="10">
    <source>
        <dbReference type="EMBL" id="AFK56473.1"/>
    </source>
</evidence>
<dbReference type="InterPro" id="IPR010065">
    <property type="entry name" value="AA_ABC_transptr_permease_3TM"/>
</dbReference>
<dbReference type="EMBL" id="CP003238">
    <property type="protein sequence ID" value="AFK56473.1"/>
    <property type="molecule type" value="Genomic_DNA"/>
</dbReference>
<dbReference type="PANTHER" id="PTHR30614:SF41">
    <property type="entry name" value="INNER MEMBRANE AMINO-ACID ABC TRANSPORTER PERMEASE PROTEIN YHDY"/>
    <property type="match status" value="1"/>
</dbReference>
<gene>
    <name evidence="10" type="primary">yhdY</name>
    <name evidence="10" type="ordered locus">TMO_b0465</name>
</gene>
<keyword evidence="6 8" id="KW-1133">Transmembrane helix</keyword>
<feature type="transmembrane region" description="Helical" evidence="8">
    <location>
        <begin position="637"/>
        <end position="656"/>
    </location>
</feature>
<feature type="transmembrane region" description="Helical" evidence="8">
    <location>
        <begin position="740"/>
        <end position="760"/>
    </location>
</feature>
<evidence type="ECO:0000256" key="7">
    <source>
        <dbReference type="ARBA" id="ARBA00023136"/>
    </source>
</evidence>
<evidence type="ECO:0000256" key="4">
    <source>
        <dbReference type="ARBA" id="ARBA00022475"/>
    </source>
</evidence>
<comment type="similarity">
    <text evidence="2">Belongs to the binding-protein-dependent transport system permease family. HisMQ subfamily.</text>
</comment>
<dbReference type="CDD" id="cd06261">
    <property type="entry name" value="TM_PBP2"/>
    <property type="match status" value="2"/>
</dbReference>
<dbReference type="GO" id="GO:0006865">
    <property type="term" value="P:amino acid transport"/>
    <property type="evidence" value="ECO:0007669"/>
    <property type="project" value="TreeGrafter"/>
</dbReference>
<dbReference type="HOGENOM" id="CLU_385278_0_0_5"/>